<evidence type="ECO:0000313" key="1">
    <source>
        <dbReference type="EMBL" id="GII75317.1"/>
    </source>
</evidence>
<reference evidence="1" key="1">
    <citation type="submission" date="2021-01" db="EMBL/GenBank/DDBJ databases">
        <title>Whole genome shotgun sequence of Sphaerisporangium rufum NBRC 109079.</title>
        <authorList>
            <person name="Komaki H."/>
            <person name="Tamura T."/>
        </authorList>
    </citation>
    <scope>NUCLEOTIDE SEQUENCE</scope>
    <source>
        <strain evidence="1">NBRC 109079</strain>
    </source>
</reference>
<name>A0A919QWM4_9ACTN</name>
<accession>A0A919QWM4</accession>
<evidence type="ECO:0000313" key="2">
    <source>
        <dbReference type="Proteomes" id="UP000655287"/>
    </source>
</evidence>
<organism evidence="1 2">
    <name type="scientific">Sphaerisporangium rufum</name>
    <dbReference type="NCBI Taxonomy" id="1381558"/>
    <lineage>
        <taxon>Bacteria</taxon>
        <taxon>Bacillati</taxon>
        <taxon>Actinomycetota</taxon>
        <taxon>Actinomycetes</taxon>
        <taxon>Streptosporangiales</taxon>
        <taxon>Streptosporangiaceae</taxon>
        <taxon>Sphaerisporangium</taxon>
    </lineage>
</organism>
<sequence length="111" mass="11998">MTESEELAARARWRLAPSAGDRCAGRGAARWIRPLPARLTDHDDRGAAVQGLPAAKSIFSGWTGAEAFGATVAGVPWPVYRREEPPVTLNLYFVSEIGHPYEAAGRPENPT</sequence>
<dbReference type="RefSeq" id="WP_203981971.1">
    <property type="nucleotide sequence ID" value="NZ_BOOU01000003.1"/>
</dbReference>
<keyword evidence="2" id="KW-1185">Reference proteome</keyword>
<proteinExistence type="predicted"/>
<comment type="caution">
    <text evidence="1">The sequence shown here is derived from an EMBL/GenBank/DDBJ whole genome shotgun (WGS) entry which is preliminary data.</text>
</comment>
<dbReference type="Proteomes" id="UP000655287">
    <property type="component" value="Unassembled WGS sequence"/>
</dbReference>
<gene>
    <name evidence="1" type="ORF">Sru01_02990</name>
</gene>
<protein>
    <submittedName>
        <fullName evidence="1">Uncharacterized protein</fullName>
    </submittedName>
</protein>
<dbReference type="EMBL" id="BOOU01000003">
    <property type="protein sequence ID" value="GII75317.1"/>
    <property type="molecule type" value="Genomic_DNA"/>
</dbReference>
<dbReference type="AlphaFoldDB" id="A0A919QWM4"/>